<evidence type="ECO:0000259" key="1">
    <source>
        <dbReference type="Pfam" id="PF12697"/>
    </source>
</evidence>
<dbReference type="Gene3D" id="3.40.50.1820">
    <property type="entry name" value="alpha/beta hydrolase"/>
    <property type="match status" value="1"/>
</dbReference>
<keyword evidence="3" id="KW-1185">Reference proteome</keyword>
<proteinExistence type="predicted"/>
<comment type="caution">
    <text evidence="2">The sequence shown here is derived from an EMBL/GenBank/DDBJ whole genome shotgun (WGS) entry which is preliminary data.</text>
</comment>
<protein>
    <submittedName>
        <fullName evidence="2">Alpha/beta fold hydrolase</fullName>
    </submittedName>
</protein>
<dbReference type="RefSeq" id="WP_407591735.1">
    <property type="nucleotide sequence ID" value="NZ_JBHDIY010000002.1"/>
</dbReference>
<keyword evidence="2" id="KW-0378">Hydrolase</keyword>
<dbReference type="PANTHER" id="PTHR43689">
    <property type="entry name" value="HYDROLASE"/>
    <property type="match status" value="1"/>
</dbReference>
<evidence type="ECO:0000313" key="3">
    <source>
        <dbReference type="Proteomes" id="UP001627408"/>
    </source>
</evidence>
<evidence type="ECO:0000313" key="2">
    <source>
        <dbReference type="EMBL" id="MFL4469835.1"/>
    </source>
</evidence>
<name>A0ABW8USH9_9RHOB</name>
<dbReference type="InterPro" id="IPR000073">
    <property type="entry name" value="AB_hydrolase_1"/>
</dbReference>
<gene>
    <name evidence="2" type="ORF">ACERZ8_08150</name>
</gene>
<dbReference type="InterPro" id="IPR029058">
    <property type="entry name" value="AB_hydrolase_fold"/>
</dbReference>
<dbReference type="Proteomes" id="UP001627408">
    <property type="component" value="Unassembled WGS sequence"/>
</dbReference>
<dbReference type="Pfam" id="PF12697">
    <property type="entry name" value="Abhydrolase_6"/>
    <property type="match status" value="1"/>
</dbReference>
<dbReference type="GO" id="GO:0016787">
    <property type="term" value="F:hydrolase activity"/>
    <property type="evidence" value="ECO:0007669"/>
    <property type="project" value="UniProtKB-KW"/>
</dbReference>
<reference evidence="2 3" key="1">
    <citation type="submission" date="2024-08" db="EMBL/GenBank/DDBJ databases">
        <title>Tateyamaria sp. nov., isolated from marine algae.</title>
        <authorList>
            <person name="Choi B.J."/>
            <person name="Kim J.M."/>
            <person name="Lee J.K."/>
            <person name="Choi D.G."/>
            <person name="Bayburt H."/>
            <person name="Baek J.H."/>
            <person name="Han D.M."/>
            <person name="Jeon C.O."/>
        </authorList>
    </citation>
    <scope>NUCLEOTIDE SEQUENCE [LARGE SCALE GENOMIC DNA]</scope>
    <source>
        <strain evidence="2 3">KMU-156</strain>
    </source>
</reference>
<dbReference type="SUPFAM" id="SSF53474">
    <property type="entry name" value="alpha/beta-Hydrolases"/>
    <property type="match status" value="1"/>
</dbReference>
<accession>A0ABW8USH9</accession>
<dbReference type="EMBL" id="JBHDIY010000002">
    <property type="protein sequence ID" value="MFL4469835.1"/>
    <property type="molecule type" value="Genomic_DNA"/>
</dbReference>
<dbReference type="PANTHER" id="PTHR43689:SF8">
    <property type="entry name" value="ALPHA_BETA-HYDROLASES SUPERFAMILY PROTEIN"/>
    <property type="match status" value="1"/>
</dbReference>
<organism evidence="2 3">
    <name type="scientific">Tateyamaria armeniaca</name>
    <dbReference type="NCBI Taxonomy" id="2518930"/>
    <lineage>
        <taxon>Bacteria</taxon>
        <taxon>Pseudomonadati</taxon>
        <taxon>Pseudomonadota</taxon>
        <taxon>Alphaproteobacteria</taxon>
        <taxon>Rhodobacterales</taxon>
        <taxon>Roseobacteraceae</taxon>
        <taxon>Tateyamaria</taxon>
    </lineage>
</organism>
<feature type="domain" description="AB hydrolase-1" evidence="1">
    <location>
        <begin position="30"/>
        <end position="248"/>
    </location>
</feature>
<sequence>MVWGAGVVKIAGHSLEYGCWGPEPSEAPTIVLLHEGLGSVGLWRTWPALLAEQTGMGVLAYSRAGYGRSTPDTLPRPLDYMEREARDVLGPLLDALEVQSCVLLGHSDGATIAGIYAGSVSDMRVRGLILLAPHFFAEAKGIEAIHAAGRAYADGDLRDKLARHHDTPDVAFHGWHDAWIDPGFANWNVADAIDHWRVPSLTIQGTADPYGTFAQVHEVEERTYAPAEVLVLDGCGHAPHQEREAEVTAEIVAFCARLQQFENADVHIPESA</sequence>